<evidence type="ECO:0000256" key="6">
    <source>
        <dbReference type="ARBA" id="ARBA00022801"/>
    </source>
</evidence>
<comment type="cofactor">
    <cofactor evidence="11">
        <name>Zn(2+)</name>
        <dbReference type="ChEBI" id="CHEBI:29105"/>
    </cofactor>
    <text evidence="11">Binds 1 zinc ion per subunit.</text>
</comment>
<evidence type="ECO:0000259" key="13">
    <source>
        <dbReference type="Pfam" id="PF01435"/>
    </source>
</evidence>
<evidence type="ECO:0000256" key="4">
    <source>
        <dbReference type="ARBA" id="ARBA00022692"/>
    </source>
</evidence>
<evidence type="ECO:0000256" key="3">
    <source>
        <dbReference type="ARBA" id="ARBA00022670"/>
    </source>
</evidence>
<keyword evidence="4 12" id="KW-0812">Transmembrane</keyword>
<feature type="domain" description="Peptidase M48" evidence="13">
    <location>
        <begin position="83"/>
        <end position="160"/>
    </location>
</feature>
<dbReference type="PANTHER" id="PTHR43221">
    <property type="entry name" value="PROTEASE HTPX"/>
    <property type="match status" value="1"/>
</dbReference>
<sequence length="285" mass="31769">MSKLAGSLRHKGERRYHFMMLVLGPILWALVLSWVWKYWDAPKLGHYVQLYVAYFVGFTVFMLLMSAAYRASAFGNMVLVGPNQFPELHQMVVDGSREIGLSKAPTTFIYNSNGLFNAFARRLLGGRYVFLTSALVEANNDAQVRFVIGHELGHHAAGHLNPWLNTLKLPAHIVPFLGKAYSRSREYTCDTIGAYLSKDAHASRGALQMLGCGCRRLNPQMNCEAFAAQEAMVPPIFGFLTEINRTHPRLTRRVAAIGAGVTQAQSGMPEFIGDAEPRFMRSTGR</sequence>
<evidence type="ECO:0000256" key="9">
    <source>
        <dbReference type="ARBA" id="ARBA00023049"/>
    </source>
</evidence>
<evidence type="ECO:0000256" key="10">
    <source>
        <dbReference type="ARBA" id="ARBA00023136"/>
    </source>
</evidence>
<dbReference type="PANTHER" id="PTHR43221:SF1">
    <property type="entry name" value="PROTEASE HTPX"/>
    <property type="match status" value="1"/>
</dbReference>
<keyword evidence="8 12" id="KW-1133">Transmembrane helix</keyword>
<dbReference type="Proteomes" id="UP000235616">
    <property type="component" value="Unassembled WGS sequence"/>
</dbReference>
<name>A0A2N7VVG2_9BURK</name>
<reference evidence="14 15" key="1">
    <citation type="submission" date="2018-01" db="EMBL/GenBank/DDBJ databases">
        <title>Whole genome analyses suggest that Burkholderia sensu lato contains two further novel genera in the rhizoxinica-symbiotica group Mycetohabitans gen. nov., and Trinickia gen. nov.: implications for the evolution of diazotrophy and nodulation in the Burkholderiaceae.</title>
        <authorList>
            <person name="Estrada-de los Santos P."/>
            <person name="Palmer M."/>
            <person name="Chavez-Ramirez B."/>
            <person name="Beukes C."/>
            <person name="Steenkamp E.T."/>
            <person name="Hirsch A.M."/>
            <person name="Manyaka P."/>
            <person name="Maluk M."/>
            <person name="Lafos M."/>
            <person name="Crook M."/>
            <person name="Gross E."/>
            <person name="Simon M.F."/>
            <person name="Bueno dos Reis Junior F."/>
            <person name="Poole P.S."/>
            <person name="Venter S.N."/>
            <person name="James E.K."/>
        </authorList>
    </citation>
    <scope>NUCLEOTIDE SEQUENCE [LARGE SCALE GENOMIC DNA]</scope>
    <source>
        <strain evidence="14 15">GIMN1.004</strain>
    </source>
</reference>
<dbReference type="CDD" id="cd07325">
    <property type="entry name" value="M48_Ste24p_like"/>
    <property type="match status" value="1"/>
</dbReference>
<evidence type="ECO:0000256" key="8">
    <source>
        <dbReference type="ARBA" id="ARBA00022989"/>
    </source>
</evidence>
<evidence type="ECO:0000256" key="12">
    <source>
        <dbReference type="SAM" id="Phobius"/>
    </source>
</evidence>
<feature type="domain" description="Peptidase M48" evidence="13">
    <location>
        <begin position="171"/>
        <end position="257"/>
    </location>
</feature>
<dbReference type="GO" id="GO:0006508">
    <property type="term" value="P:proteolysis"/>
    <property type="evidence" value="ECO:0007669"/>
    <property type="project" value="UniProtKB-KW"/>
</dbReference>
<comment type="subcellular location">
    <subcellularLocation>
        <location evidence="1">Cell membrane</location>
        <topology evidence="1">Multi-pass membrane protein</topology>
    </subcellularLocation>
</comment>
<dbReference type="EMBL" id="PNYA01000006">
    <property type="protein sequence ID" value="PMS21123.1"/>
    <property type="molecule type" value="Genomic_DNA"/>
</dbReference>
<protein>
    <submittedName>
        <fullName evidence="14">Peptidase</fullName>
    </submittedName>
</protein>
<gene>
    <name evidence="14" type="ORF">C0Z18_07980</name>
</gene>
<keyword evidence="2" id="KW-1003">Cell membrane</keyword>
<organism evidence="14 15">
    <name type="scientific">Trinickia dabaoshanensis</name>
    <dbReference type="NCBI Taxonomy" id="564714"/>
    <lineage>
        <taxon>Bacteria</taxon>
        <taxon>Pseudomonadati</taxon>
        <taxon>Pseudomonadota</taxon>
        <taxon>Betaproteobacteria</taxon>
        <taxon>Burkholderiales</taxon>
        <taxon>Burkholderiaceae</taxon>
        <taxon>Trinickia</taxon>
    </lineage>
</organism>
<evidence type="ECO:0000256" key="1">
    <source>
        <dbReference type="ARBA" id="ARBA00004651"/>
    </source>
</evidence>
<evidence type="ECO:0000256" key="7">
    <source>
        <dbReference type="ARBA" id="ARBA00022833"/>
    </source>
</evidence>
<accession>A0A2N7VVG2</accession>
<evidence type="ECO:0000256" key="11">
    <source>
        <dbReference type="RuleBase" id="RU003983"/>
    </source>
</evidence>
<keyword evidence="3 11" id="KW-0645">Protease</keyword>
<keyword evidence="10 12" id="KW-0472">Membrane</keyword>
<evidence type="ECO:0000313" key="14">
    <source>
        <dbReference type="EMBL" id="PMS21123.1"/>
    </source>
</evidence>
<dbReference type="Gene3D" id="3.30.2010.10">
    <property type="entry name" value="Metalloproteases ('zincins'), catalytic domain"/>
    <property type="match status" value="1"/>
</dbReference>
<dbReference type="RefSeq" id="WP_102644865.1">
    <property type="nucleotide sequence ID" value="NZ_PNYA01000006.1"/>
</dbReference>
<feature type="transmembrane region" description="Helical" evidence="12">
    <location>
        <begin position="16"/>
        <end position="36"/>
    </location>
</feature>
<comment type="caution">
    <text evidence="14">The sequence shown here is derived from an EMBL/GenBank/DDBJ whole genome shotgun (WGS) entry which is preliminary data.</text>
</comment>
<dbReference type="InterPro" id="IPR001915">
    <property type="entry name" value="Peptidase_M48"/>
</dbReference>
<dbReference type="GO" id="GO:0005886">
    <property type="term" value="C:plasma membrane"/>
    <property type="evidence" value="ECO:0007669"/>
    <property type="project" value="UniProtKB-SubCell"/>
</dbReference>
<feature type="transmembrane region" description="Helical" evidence="12">
    <location>
        <begin position="48"/>
        <end position="69"/>
    </location>
</feature>
<evidence type="ECO:0000313" key="15">
    <source>
        <dbReference type="Proteomes" id="UP000235616"/>
    </source>
</evidence>
<evidence type="ECO:0000256" key="2">
    <source>
        <dbReference type="ARBA" id="ARBA00022475"/>
    </source>
</evidence>
<dbReference type="OrthoDB" id="9810445at2"/>
<keyword evidence="15" id="KW-1185">Reference proteome</keyword>
<keyword evidence="9 11" id="KW-0482">Metalloprotease</keyword>
<dbReference type="Pfam" id="PF01435">
    <property type="entry name" value="Peptidase_M48"/>
    <property type="match status" value="2"/>
</dbReference>
<keyword evidence="7 11" id="KW-0862">Zinc</keyword>
<dbReference type="InterPro" id="IPR050083">
    <property type="entry name" value="HtpX_protease"/>
</dbReference>
<evidence type="ECO:0000256" key="5">
    <source>
        <dbReference type="ARBA" id="ARBA00022723"/>
    </source>
</evidence>
<dbReference type="GO" id="GO:0004222">
    <property type="term" value="F:metalloendopeptidase activity"/>
    <property type="evidence" value="ECO:0007669"/>
    <property type="project" value="InterPro"/>
</dbReference>
<keyword evidence="6 11" id="KW-0378">Hydrolase</keyword>
<keyword evidence="5" id="KW-0479">Metal-binding</keyword>
<proteinExistence type="inferred from homology"/>
<dbReference type="AlphaFoldDB" id="A0A2N7VVG2"/>
<dbReference type="GO" id="GO:0046872">
    <property type="term" value="F:metal ion binding"/>
    <property type="evidence" value="ECO:0007669"/>
    <property type="project" value="UniProtKB-KW"/>
</dbReference>
<comment type="similarity">
    <text evidence="11">Belongs to the peptidase M48 family.</text>
</comment>